<feature type="region of interest" description="Disordered" evidence="1">
    <location>
        <begin position="28"/>
        <end position="107"/>
    </location>
</feature>
<feature type="compositionally biased region" description="Basic and acidic residues" evidence="1">
    <location>
        <begin position="182"/>
        <end position="271"/>
    </location>
</feature>
<proteinExistence type="predicted"/>
<dbReference type="EMBL" id="JABXBU010000030">
    <property type="protein sequence ID" value="KAF8784780.1"/>
    <property type="molecule type" value="Genomic_DNA"/>
</dbReference>
<protein>
    <recommendedName>
        <fullName evidence="2">DUF5641 domain-containing protein</fullName>
    </recommendedName>
</protein>
<feature type="compositionally biased region" description="Basic and acidic residues" evidence="1">
    <location>
        <begin position="119"/>
        <end position="175"/>
    </location>
</feature>
<dbReference type="InterPro" id="IPR040676">
    <property type="entry name" value="DUF5641"/>
</dbReference>
<evidence type="ECO:0000313" key="4">
    <source>
        <dbReference type="Proteomes" id="UP000807504"/>
    </source>
</evidence>
<evidence type="ECO:0000259" key="2">
    <source>
        <dbReference type="Pfam" id="PF18701"/>
    </source>
</evidence>
<feature type="compositionally biased region" description="Polar residues" evidence="1">
    <location>
        <begin position="55"/>
        <end position="107"/>
    </location>
</feature>
<name>A0A8T0F5T7_ARGBR</name>
<evidence type="ECO:0000256" key="1">
    <source>
        <dbReference type="SAM" id="MobiDB-lite"/>
    </source>
</evidence>
<reference evidence="3" key="1">
    <citation type="journal article" date="2020" name="bioRxiv">
        <title>Chromosome-level reference genome of the European wasp spider Argiope bruennichi: a resource for studies on range expansion and evolutionary adaptation.</title>
        <authorList>
            <person name="Sheffer M.M."/>
            <person name="Hoppe A."/>
            <person name="Krehenwinkel H."/>
            <person name="Uhl G."/>
            <person name="Kuss A.W."/>
            <person name="Jensen L."/>
            <person name="Jensen C."/>
            <person name="Gillespie R.G."/>
            <person name="Hoff K.J."/>
            <person name="Prost S."/>
        </authorList>
    </citation>
    <scope>NUCLEOTIDE SEQUENCE</scope>
</reference>
<comment type="caution">
    <text evidence="3">The sequence shown here is derived from an EMBL/GenBank/DDBJ whole genome shotgun (WGS) entry which is preliminary data.</text>
</comment>
<gene>
    <name evidence="3" type="ORF">HNY73_010418</name>
</gene>
<feature type="domain" description="DUF5641" evidence="2">
    <location>
        <begin position="411"/>
        <end position="499"/>
    </location>
</feature>
<reference evidence="3" key="2">
    <citation type="submission" date="2020-06" db="EMBL/GenBank/DDBJ databases">
        <authorList>
            <person name="Sheffer M."/>
        </authorList>
    </citation>
    <scope>NUCLEOTIDE SEQUENCE</scope>
</reference>
<sequence>MEKRRAKTVILTKDRFERVKRDECPTCGQTVQGSGACKSEESSESEYIESSESEGSLQYRESSENEGNLQYIENSESEGSLQYIESSESEGSLQYIESSESEGSLQYSEDLLKAERARKEAEAKRARKEAEAERAVKEAARKEAEAERARKEAEAERARKEAEAKRSWKKTVAERARKKAEARRAKEDFVAERSRKKAEAERARRNAEAKRAREEAEAERAREEAEAERAREEAEAERAREEAEAERAREEAEAERAREEAEAERSREEAERAREEAERAKAERLYTLFRFWKIKFQVAEKEKIENLKERMQVLKKKQRRPKRLRQGARTSPVLTRYSIVRDRIMDYLKRERTQLRRLFTKSLKEVENAVKTEPKEIIQIIPLALACFLQGIPNSDTTDLDEIDSKSLNRRLRFIQKLRHDLRMRFRNEYLAMLVHKGHNREESLSVGDVILFETDGKRLLWPLGIVTEVLPVADVHSRVARVRTVQGEKVRPFQRLYCLEISSSEKLPFIAQQKDKNINTQLPATAVVSDQDSSEVDDYITKVAPDVVTKAGRRIKIPNRLNL</sequence>
<accession>A0A8T0F5T7</accession>
<dbReference type="AlphaFoldDB" id="A0A8T0F5T7"/>
<feature type="region of interest" description="Disordered" evidence="1">
    <location>
        <begin position="119"/>
        <end position="271"/>
    </location>
</feature>
<dbReference type="Proteomes" id="UP000807504">
    <property type="component" value="Unassembled WGS sequence"/>
</dbReference>
<organism evidence="3 4">
    <name type="scientific">Argiope bruennichi</name>
    <name type="common">Wasp spider</name>
    <name type="synonym">Aranea bruennichi</name>
    <dbReference type="NCBI Taxonomy" id="94029"/>
    <lineage>
        <taxon>Eukaryota</taxon>
        <taxon>Metazoa</taxon>
        <taxon>Ecdysozoa</taxon>
        <taxon>Arthropoda</taxon>
        <taxon>Chelicerata</taxon>
        <taxon>Arachnida</taxon>
        <taxon>Araneae</taxon>
        <taxon>Araneomorphae</taxon>
        <taxon>Entelegynae</taxon>
        <taxon>Araneoidea</taxon>
        <taxon>Araneidae</taxon>
        <taxon>Argiope</taxon>
    </lineage>
</organism>
<keyword evidence="4" id="KW-1185">Reference proteome</keyword>
<evidence type="ECO:0000313" key="3">
    <source>
        <dbReference type="EMBL" id="KAF8784780.1"/>
    </source>
</evidence>
<feature type="compositionally biased region" description="Acidic residues" evidence="1">
    <location>
        <begin position="42"/>
        <end position="52"/>
    </location>
</feature>
<dbReference type="Pfam" id="PF18701">
    <property type="entry name" value="DUF5641"/>
    <property type="match status" value="1"/>
</dbReference>